<reference evidence="1" key="1">
    <citation type="submission" date="2023-12" db="EMBL/GenBank/DDBJ databases">
        <title>Genome assembly of Anisodus tanguticus.</title>
        <authorList>
            <person name="Wang Y.-J."/>
        </authorList>
    </citation>
    <scope>NUCLEOTIDE SEQUENCE</scope>
    <source>
        <strain evidence="1">KB-2021</strain>
        <tissue evidence="1">Leaf</tissue>
    </source>
</reference>
<name>A0AAE1UP85_9SOLA</name>
<proteinExistence type="predicted"/>
<gene>
    <name evidence="1" type="ORF">RND71_042549</name>
</gene>
<dbReference type="Proteomes" id="UP001291623">
    <property type="component" value="Unassembled WGS sequence"/>
</dbReference>
<evidence type="ECO:0000313" key="2">
    <source>
        <dbReference type="Proteomes" id="UP001291623"/>
    </source>
</evidence>
<evidence type="ECO:0000313" key="1">
    <source>
        <dbReference type="EMBL" id="KAK4338062.1"/>
    </source>
</evidence>
<sequence>MRVFLFCQHLYAPALLAKKIYTNFSLLLLRAAQNSFNWPRSPSLLMDDMLPVFCDEIDFPEVNLDGNRKLDEDLSHVWDVNDFLEYHC</sequence>
<dbReference type="AlphaFoldDB" id="A0AAE1UP85"/>
<protein>
    <submittedName>
        <fullName evidence="1">Uncharacterized protein</fullName>
    </submittedName>
</protein>
<comment type="caution">
    <text evidence="1">The sequence shown here is derived from an EMBL/GenBank/DDBJ whole genome shotgun (WGS) entry which is preliminary data.</text>
</comment>
<dbReference type="EMBL" id="JAVYJV010000024">
    <property type="protein sequence ID" value="KAK4338062.1"/>
    <property type="molecule type" value="Genomic_DNA"/>
</dbReference>
<keyword evidence="2" id="KW-1185">Reference proteome</keyword>
<organism evidence="1 2">
    <name type="scientific">Anisodus tanguticus</name>
    <dbReference type="NCBI Taxonomy" id="243964"/>
    <lineage>
        <taxon>Eukaryota</taxon>
        <taxon>Viridiplantae</taxon>
        <taxon>Streptophyta</taxon>
        <taxon>Embryophyta</taxon>
        <taxon>Tracheophyta</taxon>
        <taxon>Spermatophyta</taxon>
        <taxon>Magnoliopsida</taxon>
        <taxon>eudicotyledons</taxon>
        <taxon>Gunneridae</taxon>
        <taxon>Pentapetalae</taxon>
        <taxon>asterids</taxon>
        <taxon>lamiids</taxon>
        <taxon>Solanales</taxon>
        <taxon>Solanaceae</taxon>
        <taxon>Solanoideae</taxon>
        <taxon>Hyoscyameae</taxon>
        <taxon>Anisodus</taxon>
    </lineage>
</organism>
<accession>A0AAE1UP85</accession>